<dbReference type="Gene3D" id="3.10.450.50">
    <property type="match status" value="1"/>
</dbReference>
<dbReference type="EMBL" id="CP000699">
    <property type="protein sequence ID" value="ABQ67042.1"/>
    <property type="molecule type" value="Genomic_DNA"/>
</dbReference>
<dbReference type="CDD" id="cd00531">
    <property type="entry name" value="NTF2_like"/>
    <property type="match status" value="1"/>
</dbReference>
<dbReference type="SUPFAM" id="SSF54427">
    <property type="entry name" value="NTF2-like"/>
    <property type="match status" value="1"/>
</dbReference>
<reference evidence="2 3" key="1">
    <citation type="journal article" date="2010" name="J. Bacteriol.">
        <title>Genome sequence of the dioxin-mineralizing bacterium Sphingomonas wittichii RW1.</title>
        <authorList>
            <person name="Miller T.R."/>
            <person name="Delcher A.L."/>
            <person name="Salzberg S.L."/>
            <person name="Saunders E."/>
            <person name="Detter J.C."/>
            <person name="Halden R.U."/>
        </authorList>
    </citation>
    <scope>NUCLEOTIDE SEQUENCE [LARGE SCALE GENOMIC DNA]</scope>
    <source>
        <strain evidence="3">DSM 6014 / CCUG 31198 / JCM 15750 / NBRC 105917 / EY 4224 / RW1</strain>
    </source>
</reference>
<protein>
    <recommendedName>
        <fullName evidence="1">SnoaL-like domain-containing protein</fullName>
    </recommendedName>
</protein>
<dbReference type="AlphaFoldDB" id="A0A9J9H8Z3"/>
<accession>A0A9J9H8Z3</accession>
<dbReference type="InterPro" id="IPR032710">
    <property type="entry name" value="NTF2-like_dom_sf"/>
</dbReference>
<dbReference type="Pfam" id="PF13577">
    <property type="entry name" value="SnoaL_4"/>
    <property type="match status" value="1"/>
</dbReference>
<keyword evidence="3" id="KW-1185">Reference proteome</keyword>
<dbReference type="OrthoDB" id="7191104at2"/>
<gene>
    <name evidence="2" type="ordered locus">Swit_0675</name>
</gene>
<feature type="domain" description="SnoaL-like" evidence="1">
    <location>
        <begin position="22"/>
        <end position="144"/>
    </location>
</feature>
<evidence type="ECO:0000259" key="1">
    <source>
        <dbReference type="Pfam" id="PF13577"/>
    </source>
</evidence>
<proteinExistence type="predicted"/>
<dbReference type="KEGG" id="swi:Swit_0675"/>
<organism evidence="2 3">
    <name type="scientific">Rhizorhabdus wittichii (strain DSM 6014 / CCUG 31198 / JCM 15750 / NBRC 105917 / EY 4224 / RW1)</name>
    <name type="common">Sphingomonas wittichii</name>
    <dbReference type="NCBI Taxonomy" id="392499"/>
    <lineage>
        <taxon>Bacteria</taxon>
        <taxon>Pseudomonadati</taxon>
        <taxon>Pseudomonadota</taxon>
        <taxon>Alphaproteobacteria</taxon>
        <taxon>Sphingomonadales</taxon>
        <taxon>Sphingomonadaceae</taxon>
        <taxon>Rhizorhabdus</taxon>
    </lineage>
</organism>
<evidence type="ECO:0000313" key="3">
    <source>
        <dbReference type="Proteomes" id="UP000001989"/>
    </source>
</evidence>
<sequence length="182" mass="21167">MSRFTLDRLRPPAGGDERIAWLCDRQEITDVLAVYCRAQDRCDRALLESVFHEDAVDEHGGVFEGTMRDFCGFALEVLAQCDTTIHLLHQQLIEIGGDDGWSESYVTAIHRYRDRGELIDSTWHARILDHFQRRDGQWKIFRRRVVYDLNSDRSAREYWARGLLLPPKSLGRRLEADSSASW</sequence>
<evidence type="ECO:0000313" key="2">
    <source>
        <dbReference type="EMBL" id="ABQ67042.1"/>
    </source>
</evidence>
<dbReference type="InterPro" id="IPR037401">
    <property type="entry name" value="SnoaL-like"/>
</dbReference>
<name>A0A9J9H8Z3_RHIWR</name>
<dbReference type="Proteomes" id="UP000001989">
    <property type="component" value="Chromosome"/>
</dbReference>